<sequence>MLVKEVSLAATPTNVLQGDIDMDAMHDWLEEDHLTIVPRIATSSSSSASTPLTTLNLALSKLPLAIAALRRAGPSYARRSEALWIFAAGSWPRYLYERKIEEASEKLPRCVSVYHDVTFAEKMVADAIAVLRRSDDGRDARDLEEAFELYQRT</sequence>
<keyword evidence="2" id="KW-1185">Reference proteome</keyword>
<organism evidence="1 2">
    <name type="scientific">Vermiconidia calcicola</name>
    <dbReference type="NCBI Taxonomy" id="1690605"/>
    <lineage>
        <taxon>Eukaryota</taxon>
        <taxon>Fungi</taxon>
        <taxon>Dikarya</taxon>
        <taxon>Ascomycota</taxon>
        <taxon>Pezizomycotina</taxon>
        <taxon>Dothideomycetes</taxon>
        <taxon>Dothideomycetidae</taxon>
        <taxon>Mycosphaerellales</taxon>
        <taxon>Extremaceae</taxon>
        <taxon>Vermiconidia</taxon>
    </lineage>
</organism>
<reference evidence="1" key="1">
    <citation type="submission" date="2023-07" db="EMBL/GenBank/DDBJ databases">
        <title>Black Yeasts Isolated from many extreme environments.</title>
        <authorList>
            <person name="Coleine C."/>
            <person name="Stajich J.E."/>
            <person name="Selbmann L."/>
        </authorList>
    </citation>
    <scope>NUCLEOTIDE SEQUENCE</scope>
    <source>
        <strain evidence="1">CCFEE 5714</strain>
    </source>
</reference>
<protein>
    <submittedName>
        <fullName evidence="1">Uncharacterized protein</fullName>
    </submittedName>
</protein>
<proteinExistence type="predicted"/>
<dbReference type="EMBL" id="JAUTXU010000219">
    <property type="protein sequence ID" value="KAK3697837.1"/>
    <property type="molecule type" value="Genomic_DNA"/>
</dbReference>
<name>A0ACC3MKL8_9PEZI</name>
<evidence type="ECO:0000313" key="2">
    <source>
        <dbReference type="Proteomes" id="UP001281147"/>
    </source>
</evidence>
<gene>
    <name evidence="1" type="ORF">LTR37_017228</name>
</gene>
<dbReference type="Proteomes" id="UP001281147">
    <property type="component" value="Unassembled WGS sequence"/>
</dbReference>
<comment type="caution">
    <text evidence="1">The sequence shown here is derived from an EMBL/GenBank/DDBJ whole genome shotgun (WGS) entry which is preliminary data.</text>
</comment>
<evidence type="ECO:0000313" key="1">
    <source>
        <dbReference type="EMBL" id="KAK3697837.1"/>
    </source>
</evidence>
<accession>A0ACC3MKL8</accession>